<dbReference type="KEGG" id="nib:GU926_03645"/>
<feature type="transmembrane region" description="Helical" evidence="1">
    <location>
        <begin position="132"/>
        <end position="150"/>
    </location>
</feature>
<dbReference type="Proteomes" id="UP000464214">
    <property type="component" value="Chromosome"/>
</dbReference>
<feature type="transmembrane region" description="Helical" evidence="1">
    <location>
        <begin position="157"/>
        <end position="176"/>
    </location>
</feature>
<keyword evidence="1" id="KW-1133">Transmembrane helix</keyword>
<feature type="domain" description="CAAX prenyl protease 2/Lysostaphin resistance protein A-like" evidence="2">
    <location>
        <begin position="74"/>
        <end position="172"/>
    </location>
</feature>
<organism evidence="3 4">
    <name type="scientific">Nibribacter ruber</name>
    <dbReference type="NCBI Taxonomy" id="2698458"/>
    <lineage>
        <taxon>Bacteria</taxon>
        <taxon>Pseudomonadati</taxon>
        <taxon>Bacteroidota</taxon>
        <taxon>Cytophagia</taxon>
        <taxon>Cytophagales</taxon>
        <taxon>Hymenobacteraceae</taxon>
        <taxon>Nibribacter</taxon>
    </lineage>
</organism>
<evidence type="ECO:0000259" key="2">
    <source>
        <dbReference type="Pfam" id="PF02517"/>
    </source>
</evidence>
<dbReference type="RefSeq" id="WP_160689114.1">
    <property type="nucleotide sequence ID" value="NZ_CP047897.1"/>
</dbReference>
<dbReference type="PANTHER" id="PTHR39430:SF1">
    <property type="entry name" value="PROTEASE"/>
    <property type="match status" value="1"/>
</dbReference>
<sequence>MAGIFVLLALSWLLLHFFRRTGLTVLGYVPIAKRFLQFLIGFFFAGAICLLIQVCHEAWQKAHWMVVPNATLKSVLYSFYWSFRSVLTEELLFRGALLYVLLQTIGSRKALALTAIAFGVYHWFSYGVFGNPFAMLIVFVSTGLMGWVWAYSYYKTASMALGIGLHLGWNFVYNLLSKGPLGDVWLKAQEGTQIDGWFSLVDFLMPILLVPLLSYWMVKFFFSDKALWYHLHLLR</sequence>
<keyword evidence="1" id="KW-0472">Membrane</keyword>
<evidence type="ECO:0000313" key="4">
    <source>
        <dbReference type="Proteomes" id="UP000464214"/>
    </source>
</evidence>
<dbReference type="GO" id="GO:0080120">
    <property type="term" value="P:CAAX-box protein maturation"/>
    <property type="evidence" value="ECO:0007669"/>
    <property type="project" value="UniProtKB-ARBA"/>
</dbReference>
<feature type="transmembrane region" description="Helical" evidence="1">
    <location>
        <begin position="36"/>
        <end position="55"/>
    </location>
</feature>
<keyword evidence="1" id="KW-0812">Transmembrane</keyword>
<dbReference type="InterPro" id="IPR003675">
    <property type="entry name" value="Rce1/LyrA-like_dom"/>
</dbReference>
<keyword evidence="3" id="KW-0378">Hydrolase</keyword>
<feature type="transmembrane region" description="Helical" evidence="1">
    <location>
        <begin position="196"/>
        <end position="218"/>
    </location>
</feature>
<accession>A0A6P1NY02</accession>
<protein>
    <submittedName>
        <fullName evidence="3">CPBP family intramembrane metalloprotease</fullName>
    </submittedName>
</protein>
<evidence type="ECO:0000313" key="3">
    <source>
        <dbReference type="EMBL" id="QHL86581.1"/>
    </source>
</evidence>
<dbReference type="Pfam" id="PF02517">
    <property type="entry name" value="Rce1-like"/>
    <property type="match status" value="1"/>
</dbReference>
<keyword evidence="4" id="KW-1185">Reference proteome</keyword>
<dbReference type="AlphaFoldDB" id="A0A6P1NY02"/>
<dbReference type="GO" id="GO:0004175">
    <property type="term" value="F:endopeptidase activity"/>
    <property type="evidence" value="ECO:0007669"/>
    <property type="project" value="UniProtKB-ARBA"/>
</dbReference>
<gene>
    <name evidence="3" type="ORF">GU926_03645</name>
</gene>
<dbReference type="PANTHER" id="PTHR39430">
    <property type="entry name" value="MEMBRANE-ASSOCIATED PROTEASE-RELATED"/>
    <property type="match status" value="1"/>
</dbReference>
<dbReference type="GO" id="GO:0006508">
    <property type="term" value="P:proteolysis"/>
    <property type="evidence" value="ECO:0007669"/>
    <property type="project" value="UniProtKB-KW"/>
</dbReference>
<keyword evidence="3" id="KW-0645">Protease</keyword>
<dbReference type="GO" id="GO:0008237">
    <property type="term" value="F:metallopeptidase activity"/>
    <property type="evidence" value="ECO:0007669"/>
    <property type="project" value="UniProtKB-KW"/>
</dbReference>
<dbReference type="EMBL" id="CP047897">
    <property type="protein sequence ID" value="QHL86581.1"/>
    <property type="molecule type" value="Genomic_DNA"/>
</dbReference>
<proteinExistence type="predicted"/>
<evidence type="ECO:0000256" key="1">
    <source>
        <dbReference type="SAM" id="Phobius"/>
    </source>
</evidence>
<reference evidence="3 4" key="1">
    <citation type="submission" date="2020-01" db="EMBL/GenBank/DDBJ databases">
        <authorList>
            <person name="Kim M."/>
        </authorList>
    </citation>
    <scope>NUCLEOTIDE SEQUENCE [LARGE SCALE GENOMIC DNA]</scope>
    <source>
        <strain evidence="3 4">BT10</strain>
    </source>
</reference>
<name>A0A6P1NY02_9BACT</name>
<keyword evidence="3" id="KW-0482">Metalloprotease</keyword>